<organism evidence="2 4">
    <name type="scientific">Adineta ricciae</name>
    <name type="common">Rotifer</name>
    <dbReference type="NCBI Taxonomy" id="249248"/>
    <lineage>
        <taxon>Eukaryota</taxon>
        <taxon>Metazoa</taxon>
        <taxon>Spiralia</taxon>
        <taxon>Gnathifera</taxon>
        <taxon>Rotifera</taxon>
        <taxon>Eurotatoria</taxon>
        <taxon>Bdelloidea</taxon>
        <taxon>Adinetida</taxon>
        <taxon>Adinetidae</taxon>
        <taxon>Adineta</taxon>
    </lineage>
</organism>
<dbReference type="AlphaFoldDB" id="A0A815A5Q7"/>
<protein>
    <recommendedName>
        <fullName evidence="1">MULE transposase domain-containing protein</fullName>
    </recommendedName>
</protein>
<dbReference type="EMBL" id="CAJNOJ010000223">
    <property type="protein sequence ID" value="CAF1309402.1"/>
    <property type="molecule type" value="Genomic_DNA"/>
</dbReference>
<evidence type="ECO:0000313" key="4">
    <source>
        <dbReference type="Proteomes" id="UP000663828"/>
    </source>
</evidence>
<dbReference type="Proteomes" id="UP000663828">
    <property type="component" value="Unassembled WGS sequence"/>
</dbReference>
<dbReference type="PANTHER" id="PTHR47160">
    <property type="entry name" value="PUTATIVE-RELATED"/>
    <property type="match status" value="1"/>
</dbReference>
<comment type="caution">
    <text evidence="2">The sequence shown here is derived from an EMBL/GenBank/DDBJ whole genome shotgun (WGS) entry which is preliminary data.</text>
</comment>
<sequence>MSDPSIARLPVRDNIKRRIRLLRQNNQMVKEPNDPNFASVPIPLTKTIRNDQFLRCDTGPGEDRILIFASDEQVDILQDTEEYLVDGTFNVVPEIFYQLFIIHDLFRDHVVPLVYALLRRKNAETYRRLITEILNIAPRWSPDTIMLDFEQASMGAFRTAFPNVLLSGCYFHRRQSIHRKLQELGYQNQYQTDPIFSHNIHKIAALTFLETNSVINGFERLSIDLGDGYEDILDYFEGIYIGRLRPNRARRKPMFEISFWNMNRRTTQSSMRTNNSAEAYHRRIGSVFQCAHPTLWVFLQKLIDEENGIHAYILHICAGQTPKKKKGNKRLERRLLNLVTNPHGDVLVQLDSVTYNISL</sequence>
<dbReference type="PANTHER" id="PTHR47160:SF5">
    <property type="entry name" value="MULE TRANSPOSASE DOMAIN-CONTAINING PROTEIN"/>
    <property type="match status" value="1"/>
</dbReference>
<feature type="domain" description="MULE transposase" evidence="1">
    <location>
        <begin position="85"/>
        <end position="172"/>
    </location>
</feature>
<reference evidence="2" key="1">
    <citation type="submission" date="2021-02" db="EMBL/GenBank/DDBJ databases">
        <authorList>
            <person name="Nowell W R."/>
        </authorList>
    </citation>
    <scope>NUCLEOTIDE SEQUENCE</scope>
</reference>
<evidence type="ECO:0000313" key="2">
    <source>
        <dbReference type="EMBL" id="CAF1250999.1"/>
    </source>
</evidence>
<dbReference type="Proteomes" id="UP000663852">
    <property type="component" value="Unassembled WGS sequence"/>
</dbReference>
<dbReference type="OrthoDB" id="93990at2759"/>
<dbReference type="Pfam" id="PF10551">
    <property type="entry name" value="MULE"/>
    <property type="match status" value="1"/>
</dbReference>
<gene>
    <name evidence="3" type="ORF">EDS130_LOCUS31053</name>
    <name evidence="2" type="ORF">XAT740_LOCUS26256</name>
</gene>
<dbReference type="EMBL" id="CAJNOR010002125">
    <property type="protein sequence ID" value="CAF1250999.1"/>
    <property type="molecule type" value="Genomic_DNA"/>
</dbReference>
<proteinExistence type="predicted"/>
<evidence type="ECO:0000313" key="3">
    <source>
        <dbReference type="EMBL" id="CAF1309402.1"/>
    </source>
</evidence>
<keyword evidence="4" id="KW-1185">Reference proteome</keyword>
<evidence type="ECO:0000259" key="1">
    <source>
        <dbReference type="Pfam" id="PF10551"/>
    </source>
</evidence>
<dbReference type="InterPro" id="IPR018289">
    <property type="entry name" value="MULE_transposase_dom"/>
</dbReference>
<accession>A0A815A5Q7</accession>
<name>A0A815A5Q7_ADIRI</name>